<evidence type="ECO:0000313" key="2">
    <source>
        <dbReference type="EMBL" id="TFY89114.1"/>
    </source>
</evidence>
<protein>
    <submittedName>
        <fullName evidence="2">Uncharacterized protein</fullName>
    </submittedName>
</protein>
<organism evidence="2 3">
    <name type="scientific">Pseudomonas kairouanensis</name>
    <dbReference type="NCBI Taxonomy" id="2293832"/>
    <lineage>
        <taxon>Bacteria</taxon>
        <taxon>Pseudomonadati</taxon>
        <taxon>Pseudomonadota</taxon>
        <taxon>Gammaproteobacteria</taxon>
        <taxon>Pseudomonadales</taxon>
        <taxon>Pseudomonadaceae</taxon>
        <taxon>Pseudomonas</taxon>
    </lineage>
</organism>
<accession>A0A4Z0ASL3</accession>
<dbReference type="AlphaFoldDB" id="A0A4Z0ASL3"/>
<sequence length="170" mass="18966">MSDTSAPAPDDQPFEPEGKPLASRSGSQAFPDGEWFNLQLDYVNDKGQTVTSYAYFVGTNATWSFWDYISATASNGPKAKFKKDSSDGDFAVLKLQDDNYLSCRANPRRWVYRSLAYPLGWQIVDGKLYTNYHDGPVGTVHQRVAVPDAFYLKVDGGDTLTNCKWVKADN</sequence>
<dbReference type="Proteomes" id="UP000297391">
    <property type="component" value="Unassembled WGS sequence"/>
</dbReference>
<feature type="region of interest" description="Disordered" evidence="1">
    <location>
        <begin position="1"/>
        <end position="26"/>
    </location>
</feature>
<dbReference type="RefSeq" id="WP_135289565.1">
    <property type="nucleotide sequence ID" value="NZ_QUZU01000013.1"/>
</dbReference>
<dbReference type="EMBL" id="QUZU01000013">
    <property type="protein sequence ID" value="TFY89114.1"/>
    <property type="molecule type" value="Genomic_DNA"/>
</dbReference>
<proteinExistence type="predicted"/>
<evidence type="ECO:0000313" key="3">
    <source>
        <dbReference type="Proteomes" id="UP000297391"/>
    </source>
</evidence>
<comment type="caution">
    <text evidence="2">The sequence shown here is derived from an EMBL/GenBank/DDBJ whole genome shotgun (WGS) entry which is preliminary data.</text>
</comment>
<reference evidence="2 3" key="1">
    <citation type="journal article" date="2019" name="Syst. Appl. Microbiol.">
        <title>New species of pathogenic Pseudomonas isolated from citrus in Tunisia: Proposal of Pseudomonas kairouanensis sp. nov. and Pseudomonas nabeulensis sp. nov.</title>
        <authorList>
            <person name="Oueslati M."/>
            <person name="Mulet M."/>
            <person name="Gomila M."/>
            <person name="Berge O."/>
            <person name="Hajlaoui M.R."/>
            <person name="Lalucat J."/>
            <person name="Sadfi-Zouaoui N."/>
            <person name="Garcia-Valdes E."/>
        </authorList>
    </citation>
    <scope>NUCLEOTIDE SEQUENCE [LARGE SCALE GENOMIC DNA]</scope>
    <source>
        <strain evidence="2 3">KC12</strain>
    </source>
</reference>
<name>A0A4Z0ASL3_9PSED</name>
<dbReference type="OrthoDB" id="6874786at2"/>
<keyword evidence="3" id="KW-1185">Reference proteome</keyword>
<gene>
    <name evidence="2" type="ORF">DYL59_13140</name>
</gene>
<evidence type="ECO:0000256" key="1">
    <source>
        <dbReference type="SAM" id="MobiDB-lite"/>
    </source>
</evidence>